<dbReference type="EMBL" id="CP121194">
    <property type="protein sequence ID" value="XBH11685.1"/>
    <property type="molecule type" value="Genomic_DNA"/>
</dbReference>
<dbReference type="Gene3D" id="1.10.287.130">
    <property type="match status" value="1"/>
</dbReference>
<dbReference type="CDD" id="cd00082">
    <property type="entry name" value="HisKA"/>
    <property type="match status" value="1"/>
</dbReference>
<evidence type="ECO:0000256" key="2">
    <source>
        <dbReference type="ARBA" id="ARBA00012438"/>
    </source>
</evidence>
<keyword evidence="3" id="KW-0597">Phosphoprotein</keyword>
<dbReference type="AlphaFoldDB" id="A0AAU7DBN5"/>
<evidence type="ECO:0000256" key="6">
    <source>
        <dbReference type="ARBA" id="ARBA00022777"/>
    </source>
</evidence>
<dbReference type="InterPro" id="IPR003661">
    <property type="entry name" value="HisK_dim/P_dom"/>
</dbReference>
<gene>
    <name evidence="10" type="ORF">P4G45_08160</name>
    <name evidence="11" type="ORF">P8936_08625</name>
</gene>
<dbReference type="EC" id="2.7.13.3" evidence="2"/>
<dbReference type="Gene3D" id="3.30.565.10">
    <property type="entry name" value="Histidine kinase-like ATPase, C-terminal domain"/>
    <property type="match status" value="1"/>
</dbReference>
<evidence type="ECO:0000256" key="5">
    <source>
        <dbReference type="ARBA" id="ARBA00022741"/>
    </source>
</evidence>
<dbReference type="SMART" id="SM00387">
    <property type="entry name" value="HATPase_c"/>
    <property type="match status" value="1"/>
</dbReference>
<name>A0AAU7DBN5_9BACT</name>
<sequence>MHEINNPLDAAGNLAYLIDEEAENPAKVRQYARLLAEQLATVRQIATRTLTFYRKSSEMKPIDLILVAEAALRVHQHKISTNSLQVRKVFPEKAAINGHAGEMLQVLSNLVGNALDALPIGGSLALSIRKAGQEIHIMVADNGHGIPESILSQIFEPFFTTKQDLGTGLGLAISKSIVEGHHGRLKTRSSIRQGRSGTAFRISLPAC</sequence>
<feature type="domain" description="Histidine kinase" evidence="9">
    <location>
        <begin position="1"/>
        <end position="207"/>
    </location>
</feature>
<evidence type="ECO:0000256" key="7">
    <source>
        <dbReference type="ARBA" id="ARBA00022840"/>
    </source>
</evidence>
<evidence type="ECO:0000256" key="3">
    <source>
        <dbReference type="ARBA" id="ARBA00022553"/>
    </source>
</evidence>
<evidence type="ECO:0000256" key="8">
    <source>
        <dbReference type="ARBA" id="ARBA00023012"/>
    </source>
</evidence>
<dbReference type="PROSITE" id="PS50109">
    <property type="entry name" value="HIS_KIN"/>
    <property type="match status" value="1"/>
</dbReference>
<dbReference type="SUPFAM" id="SSF55874">
    <property type="entry name" value="ATPase domain of HSP90 chaperone/DNA topoisomerase II/histidine kinase"/>
    <property type="match status" value="1"/>
</dbReference>
<keyword evidence="6 11" id="KW-0418">Kinase</keyword>
<dbReference type="InterPro" id="IPR005467">
    <property type="entry name" value="His_kinase_dom"/>
</dbReference>
<dbReference type="InterPro" id="IPR036890">
    <property type="entry name" value="HATPase_C_sf"/>
</dbReference>
<proteinExistence type="predicted"/>
<protein>
    <recommendedName>
        <fullName evidence="2">histidine kinase</fullName>
        <ecNumber evidence="2">2.7.13.3</ecNumber>
    </recommendedName>
</protein>
<dbReference type="PANTHER" id="PTHR43065:SF10">
    <property type="entry name" value="PEROXIDE STRESS-ACTIVATED HISTIDINE KINASE MAK3"/>
    <property type="match status" value="1"/>
</dbReference>
<dbReference type="KEGG" id="epl:P4G45_08160"/>
<keyword evidence="4" id="KW-0808">Transferase</keyword>
<keyword evidence="8" id="KW-0902">Two-component regulatory system</keyword>
<reference evidence="11" key="1">
    <citation type="submission" date="2023-03" db="EMBL/GenBank/DDBJ databases">
        <title>Edaphobacter sp.</title>
        <authorList>
            <person name="Huber K.J."/>
            <person name="Papendorf J."/>
            <person name="Pilke C."/>
            <person name="Bunk B."/>
            <person name="Sproeer C."/>
            <person name="Pester M."/>
        </authorList>
    </citation>
    <scope>NUCLEOTIDE SEQUENCE</scope>
    <source>
        <strain evidence="10">DSM 109919</strain>
        <strain evidence="11">DSM 109920</strain>
    </source>
</reference>
<dbReference type="GO" id="GO:0000155">
    <property type="term" value="F:phosphorelay sensor kinase activity"/>
    <property type="evidence" value="ECO:0007669"/>
    <property type="project" value="InterPro"/>
</dbReference>
<evidence type="ECO:0000313" key="11">
    <source>
        <dbReference type="EMBL" id="XBH15214.1"/>
    </source>
</evidence>
<keyword evidence="7" id="KW-0067">ATP-binding</keyword>
<organism evidence="11">
    <name type="scientific">Edaphobacter paludis</name>
    <dbReference type="NCBI Taxonomy" id="3035702"/>
    <lineage>
        <taxon>Bacteria</taxon>
        <taxon>Pseudomonadati</taxon>
        <taxon>Acidobacteriota</taxon>
        <taxon>Terriglobia</taxon>
        <taxon>Terriglobales</taxon>
        <taxon>Acidobacteriaceae</taxon>
        <taxon>Edaphobacter</taxon>
    </lineage>
</organism>
<accession>A0AAU7DBN5</accession>
<dbReference type="PRINTS" id="PR00344">
    <property type="entry name" value="BCTRLSENSOR"/>
</dbReference>
<keyword evidence="5" id="KW-0547">Nucleotide-binding</keyword>
<dbReference type="GO" id="GO:0005524">
    <property type="term" value="F:ATP binding"/>
    <property type="evidence" value="ECO:0007669"/>
    <property type="project" value="UniProtKB-KW"/>
</dbReference>
<dbReference type="RefSeq" id="WP_348269175.1">
    <property type="nucleotide sequence ID" value="NZ_CP121194.1"/>
</dbReference>
<comment type="catalytic activity">
    <reaction evidence="1">
        <text>ATP + protein L-histidine = ADP + protein N-phospho-L-histidine.</text>
        <dbReference type="EC" id="2.7.13.3"/>
    </reaction>
</comment>
<dbReference type="Pfam" id="PF02518">
    <property type="entry name" value="HATPase_c"/>
    <property type="match status" value="1"/>
</dbReference>
<accession>A0AAU7D2V8</accession>
<dbReference type="InterPro" id="IPR004358">
    <property type="entry name" value="Sig_transdc_His_kin-like_C"/>
</dbReference>
<evidence type="ECO:0000256" key="4">
    <source>
        <dbReference type="ARBA" id="ARBA00022679"/>
    </source>
</evidence>
<dbReference type="InterPro" id="IPR003594">
    <property type="entry name" value="HATPase_dom"/>
</dbReference>
<dbReference type="EMBL" id="CP121195">
    <property type="protein sequence ID" value="XBH15214.1"/>
    <property type="molecule type" value="Genomic_DNA"/>
</dbReference>
<dbReference type="CDD" id="cd00075">
    <property type="entry name" value="HATPase"/>
    <property type="match status" value="1"/>
</dbReference>
<evidence type="ECO:0000256" key="1">
    <source>
        <dbReference type="ARBA" id="ARBA00000085"/>
    </source>
</evidence>
<evidence type="ECO:0000259" key="9">
    <source>
        <dbReference type="PROSITE" id="PS50109"/>
    </source>
</evidence>
<dbReference type="PANTHER" id="PTHR43065">
    <property type="entry name" value="SENSOR HISTIDINE KINASE"/>
    <property type="match status" value="1"/>
</dbReference>
<evidence type="ECO:0000313" key="10">
    <source>
        <dbReference type="EMBL" id="XBH11685.1"/>
    </source>
</evidence>